<organism evidence="1 2">
    <name type="scientific">Gordonibacter massiliensis</name>
    <name type="common">ex Traore et al. 2017</name>
    <dbReference type="NCBI Taxonomy" id="1841863"/>
    <lineage>
        <taxon>Bacteria</taxon>
        <taxon>Bacillati</taxon>
        <taxon>Actinomycetota</taxon>
        <taxon>Coriobacteriia</taxon>
        <taxon>Eggerthellales</taxon>
        <taxon>Eggerthellaceae</taxon>
        <taxon>Gordonibacter</taxon>
    </lineage>
</organism>
<name>A0A842JDL6_9ACTN</name>
<sequence length="112" mass="12308">MEDREPADGKPASDDKMNVAWHMKDMAGDVRQHSMEAFGEMGGHAKDMTGELQRHAQDAFGDVGDHMQGMAGEVARHSQEAAGEVYREVPVLIEHVRETMVNLFGDARGDKG</sequence>
<evidence type="ECO:0000313" key="2">
    <source>
        <dbReference type="Proteomes" id="UP000587396"/>
    </source>
</evidence>
<accession>A0A842JDL6</accession>
<dbReference type="AlphaFoldDB" id="A0A842JDL6"/>
<dbReference type="RefSeq" id="WP_185904542.1">
    <property type="nucleotide sequence ID" value="NZ_JACMSE010000002.1"/>
</dbReference>
<proteinExistence type="predicted"/>
<keyword evidence="2" id="KW-1185">Reference proteome</keyword>
<dbReference type="EMBL" id="JACMSE010000002">
    <property type="protein sequence ID" value="MBC2888581.1"/>
    <property type="molecule type" value="Genomic_DNA"/>
</dbReference>
<comment type="caution">
    <text evidence="1">The sequence shown here is derived from an EMBL/GenBank/DDBJ whole genome shotgun (WGS) entry which is preliminary data.</text>
</comment>
<protein>
    <submittedName>
        <fullName evidence="1">Uncharacterized protein</fullName>
    </submittedName>
</protein>
<evidence type="ECO:0000313" key="1">
    <source>
        <dbReference type="EMBL" id="MBC2888581.1"/>
    </source>
</evidence>
<gene>
    <name evidence="1" type="ORF">H7313_04355</name>
</gene>
<reference evidence="1 2" key="1">
    <citation type="submission" date="2020-08" db="EMBL/GenBank/DDBJ databases">
        <authorList>
            <person name="Liu C."/>
            <person name="Sun Q."/>
        </authorList>
    </citation>
    <scope>NUCLEOTIDE SEQUENCE [LARGE SCALE GENOMIC DNA]</scope>
    <source>
        <strain evidence="1 2">N22</strain>
    </source>
</reference>
<dbReference type="Proteomes" id="UP000587396">
    <property type="component" value="Unassembled WGS sequence"/>
</dbReference>